<dbReference type="GO" id="GO:0030515">
    <property type="term" value="F:snoRNA binding"/>
    <property type="evidence" value="ECO:0007669"/>
    <property type="project" value="TreeGrafter"/>
</dbReference>
<evidence type="ECO:0000313" key="11">
    <source>
        <dbReference type="Proteomes" id="UP000318571"/>
    </source>
</evidence>
<accession>A0A553NC72</accession>
<keyword evidence="2 6" id="KW-0853">WD repeat</keyword>
<evidence type="ECO:0000313" key="10">
    <source>
        <dbReference type="EMBL" id="TRY63046.1"/>
    </source>
</evidence>
<dbReference type="GO" id="GO:0032040">
    <property type="term" value="C:small-subunit processome"/>
    <property type="evidence" value="ECO:0007669"/>
    <property type="project" value="TreeGrafter"/>
</dbReference>
<evidence type="ECO:0000256" key="7">
    <source>
        <dbReference type="SAM" id="Coils"/>
    </source>
</evidence>
<dbReference type="FunFam" id="2.130.10.10:FF:000157">
    <property type="entry name" value="WD repeat domain 3"/>
    <property type="match status" value="1"/>
</dbReference>
<protein>
    <recommendedName>
        <fullName evidence="9">Small-subunit processome Utp12 domain-containing protein</fullName>
    </recommendedName>
</protein>
<evidence type="ECO:0000256" key="8">
    <source>
        <dbReference type="SAM" id="MobiDB-lite"/>
    </source>
</evidence>
<dbReference type="InterPro" id="IPR015943">
    <property type="entry name" value="WD40/YVTN_repeat-like_dom_sf"/>
</dbReference>
<dbReference type="OMA" id="MNIPLTC"/>
<dbReference type="FunFam" id="2.130.10.10:FF:000178">
    <property type="entry name" value="WD repeat domain 3"/>
    <property type="match status" value="1"/>
</dbReference>
<keyword evidence="4" id="KW-0539">Nucleus</keyword>
<dbReference type="Pfam" id="PF04003">
    <property type="entry name" value="Utp12"/>
    <property type="match status" value="1"/>
</dbReference>
<dbReference type="PROSITE" id="PS50294">
    <property type="entry name" value="WD_REPEATS_REGION"/>
    <property type="match status" value="7"/>
</dbReference>
<dbReference type="InterPro" id="IPR019775">
    <property type="entry name" value="WD40_repeat_CS"/>
</dbReference>
<dbReference type="PANTHER" id="PTHR19853:SF0">
    <property type="entry name" value="WD REPEAT-CONTAINING PROTEIN 3"/>
    <property type="match status" value="1"/>
</dbReference>
<dbReference type="InterPro" id="IPR036322">
    <property type="entry name" value="WD40_repeat_dom_sf"/>
</dbReference>
<dbReference type="InterPro" id="IPR001680">
    <property type="entry name" value="WD40_rpt"/>
</dbReference>
<dbReference type="Pfam" id="PF25173">
    <property type="entry name" value="Beta-prop_WDR3_1st"/>
    <property type="match status" value="1"/>
</dbReference>
<organism evidence="10 11">
    <name type="scientific">Tigriopus californicus</name>
    <name type="common">Marine copepod</name>
    <dbReference type="NCBI Taxonomy" id="6832"/>
    <lineage>
        <taxon>Eukaryota</taxon>
        <taxon>Metazoa</taxon>
        <taxon>Ecdysozoa</taxon>
        <taxon>Arthropoda</taxon>
        <taxon>Crustacea</taxon>
        <taxon>Multicrustacea</taxon>
        <taxon>Hexanauplia</taxon>
        <taxon>Copepoda</taxon>
        <taxon>Harpacticoida</taxon>
        <taxon>Harpacticidae</taxon>
        <taxon>Tigriopus</taxon>
    </lineage>
</organism>
<comment type="subcellular location">
    <subcellularLocation>
        <location evidence="1">Nucleus</location>
        <location evidence="1">Nucleolus</location>
    </subcellularLocation>
</comment>
<dbReference type="STRING" id="6832.A0A553NC72"/>
<feature type="repeat" description="WD" evidence="6">
    <location>
        <begin position="619"/>
        <end position="651"/>
    </location>
</feature>
<comment type="similarity">
    <text evidence="5">Belongs to the WD repeat WDR3/UTP12 family.</text>
</comment>
<feature type="compositionally biased region" description="Basic residues" evidence="8">
    <location>
        <begin position="265"/>
        <end position="276"/>
    </location>
</feature>
<dbReference type="Pfam" id="PF25172">
    <property type="entry name" value="Beta-prop_WDR3_2nd"/>
    <property type="match status" value="1"/>
</dbReference>
<feature type="repeat" description="WD" evidence="6">
    <location>
        <begin position="88"/>
        <end position="122"/>
    </location>
</feature>
<feature type="repeat" description="WD" evidence="6">
    <location>
        <begin position="46"/>
        <end position="79"/>
    </location>
</feature>
<feature type="repeat" description="WD" evidence="6">
    <location>
        <begin position="535"/>
        <end position="576"/>
    </location>
</feature>
<dbReference type="GO" id="GO:0034388">
    <property type="term" value="C:Pwp2p-containing subcomplex of 90S preribosome"/>
    <property type="evidence" value="ECO:0007669"/>
    <property type="project" value="TreeGrafter"/>
</dbReference>
<evidence type="ECO:0000256" key="1">
    <source>
        <dbReference type="ARBA" id="ARBA00004604"/>
    </source>
</evidence>
<comment type="caution">
    <text evidence="10">The sequence shown here is derived from an EMBL/GenBank/DDBJ whole genome shotgun (WGS) entry which is preliminary data.</text>
</comment>
<dbReference type="EMBL" id="VCGU01000458">
    <property type="protein sequence ID" value="TRY63046.1"/>
    <property type="molecule type" value="Genomic_DNA"/>
</dbReference>
<keyword evidence="3" id="KW-0677">Repeat</keyword>
<dbReference type="AlphaFoldDB" id="A0A553NC72"/>
<dbReference type="PROSITE" id="PS50082">
    <property type="entry name" value="WD_REPEATS_2"/>
    <property type="match status" value="7"/>
</dbReference>
<evidence type="ECO:0000256" key="5">
    <source>
        <dbReference type="ARBA" id="ARBA00038229"/>
    </source>
</evidence>
<feature type="repeat" description="WD" evidence="6">
    <location>
        <begin position="577"/>
        <end position="618"/>
    </location>
</feature>
<feature type="domain" description="Small-subunit processome Utp12" evidence="9">
    <location>
        <begin position="754"/>
        <end position="855"/>
    </location>
</feature>
<proteinExistence type="inferred from homology"/>
<dbReference type="InterPro" id="IPR020472">
    <property type="entry name" value="WD40_PAC1"/>
</dbReference>
<dbReference type="GO" id="GO:0030490">
    <property type="term" value="P:maturation of SSU-rRNA"/>
    <property type="evidence" value="ECO:0007669"/>
    <property type="project" value="TreeGrafter"/>
</dbReference>
<evidence type="ECO:0000256" key="2">
    <source>
        <dbReference type="ARBA" id="ARBA00022574"/>
    </source>
</evidence>
<evidence type="ECO:0000259" key="9">
    <source>
        <dbReference type="Pfam" id="PF04003"/>
    </source>
</evidence>
<sequence>MGEKHEVTAMALTPDWRGEATKLVLGYHDGAIRVFDLDTAECLVTLNGHKSCITALTLDGSGLRLASGSRDTHVIVWDMVNECGLYRLKGHKGPVTQVRFMTDRPVLISSSKDTRVKFWDLDIQHGFATLTRHLTEIWDFVLVKNDQYLVTGSGDAELRIWKLTFDPEFSALNKSQKLDLPGQASKKFKVNETEEDEFEDLDEDNLDADSGLKIEKLGSILRGAPDKVSHVVTDVSGRLMAVHGRDNSVELFLINNEEEVKKRMQKKAKKERRKVAKKEGGSEVQESVSTVNLDTPTIQEEFRRLKVIRAGGKVRHLSLEVTRDETLGVIDLITANNQIESFTIDLIEKNADPEMKLRFDHPGHRSDVRTVQFSSDNTSILSGSHESIKIWNRNVQVCVRTVASGYCLSSLFVPGDRQVIVGTRKGTIQIFDIASAEMTEEIEAHDKEIWAMSLNPDKKGFVTASADHSVKFWAFELLKVGEKRQLSILHKRTLKLDEDAIAVKLSEDGRMIAVSLMDSTIKVFFVDTLKFFLSLYGHKLPALALDISTDSTLIVTGGADKNIKIWGLDFGDCHRSIFAHDDSVTAIQFIPNTHLFFTGGKDGKIKQWDADNFERILTLDGHHGEIWSLAVAPNSRFLVSSGHDKTLRLWERTEEILVLEDERETEREREEEDELATGEARIIPGQEEKEADLPGKKTAETEKGAERLMEAIQVYRDYTEEVKEAESEAKALKKEPIIPVMPPLMLAYQCQTPEHYMAKMIGLIKSSEIEQTLLVLPFDVTVHLLEIIRLLLEKRLSVEVICRIFFFIVEVNFGPLSSAKELRPLLQDLRGLAKDRLQEVKDTVGFNMAALRYTLQQKDEKQKAIELQDAVSKFKDKRKKKKNKERALQTAILTL</sequence>
<dbReference type="CDD" id="cd00200">
    <property type="entry name" value="WD40"/>
    <property type="match status" value="1"/>
</dbReference>
<dbReference type="InterPro" id="IPR051570">
    <property type="entry name" value="TBC1_cilium_biogenesis"/>
</dbReference>
<dbReference type="PROSITE" id="PS00678">
    <property type="entry name" value="WD_REPEATS_1"/>
    <property type="match status" value="2"/>
</dbReference>
<dbReference type="SUPFAM" id="SSF50978">
    <property type="entry name" value="WD40 repeat-like"/>
    <property type="match status" value="2"/>
</dbReference>
<evidence type="ECO:0000256" key="3">
    <source>
        <dbReference type="ARBA" id="ARBA00022737"/>
    </source>
</evidence>
<keyword evidence="7" id="KW-0175">Coiled coil</keyword>
<feature type="region of interest" description="Disordered" evidence="8">
    <location>
        <begin position="265"/>
        <end position="288"/>
    </location>
</feature>
<dbReference type="InterPro" id="IPR007148">
    <property type="entry name" value="SSU_processome_Utp12"/>
</dbReference>
<feature type="repeat" description="WD" evidence="6">
    <location>
        <begin position="442"/>
        <end position="473"/>
    </location>
</feature>
<evidence type="ECO:0000256" key="6">
    <source>
        <dbReference type="PROSITE-ProRule" id="PRU00221"/>
    </source>
</evidence>
<dbReference type="SMART" id="SM00320">
    <property type="entry name" value="WD40"/>
    <property type="match status" value="10"/>
</dbReference>
<gene>
    <name evidence="10" type="ORF">TCAL_10987</name>
</gene>
<name>A0A553NC72_TIGCA</name>
<dbReference type="PANTHER" id="PTHR19853">
    <property type="entry name" value="WD REPEAT CONTAINING PROTEIN 3 WDR3"/>
    <property type="match status" value="1"/>
</dbReference>
<feature type="repeat" description="WD" evidence="6">
    <location>
        <begin position="130"/>
        <end position="163"/>
    </location>
</feature>
<keyword evidence="11" id="KW-1185">Reference proteome</keyword>
<dbReference type="Gene3D" id="2.130.10.10">
    <property type="entry name" value="YVTN repeat-like/Quinoprotein amine dehydrogenase"/>
    <property type="match status" value="3"/>
</dbReference>
<dbReference type="PRINTS" id="PR00320">
    <property type="entry name" value="GPROTEINBRPT"/>
</dbReference>
<dbReference type="Proteomes" id="UP000318571">
    <property type="component" value="Chromosome 10"/>
</dbReference>
<evidence type="ECO:0000256" key="4">
    <source>
        <dbReference type="ARBA" id="ARBA00023242"/>
    </source>
</evidence>
<feature type="coiled-coil region" evidence="7">
    <location>
        <begin position="708"/>
        <end position="735"/>
    </location>
</feature>
<reference evidence="10 11" key="1">
    <citation type="journal article" date="2018" name="Nat. Ecol. Evol.">
        <title>Genomic signatures of mitonuclear coevolution across populations of Tigriopus californicus.</title>
        <authorList>
            <person name="Barreto F.S."/>
            <person name="Watson E.T."/>
            <person name="Lima T.G."/>
            <person name="Willett C.S."/>
            <person name="Edmands S."/>
            <person name="Li W."/>
            <person name="Burton R.S."/>
        </authorList>
    </citation>
    <scope>NUCLEOTIDE SEQUENCE [LARGE SCALE GENOMIC DNA]</scope>
    <source>
        <strain evidence="10 11">San Diego</strain>
    </source>
</reference>